<name>A0A085N4W9_9BILA</name>
<dbReference type="Proteomes" id="UP000030758">
    <property type="component" value="Unassembled WGS sequence"/>
</dbReference>
<evidence type="ECO:0000313" key="2">
    <source>
        <dbReference type="EMBL" id="KFD64515.1"/>
    </source>
</evidence>
<sequence>MDSSAPEEGWEGPLPYDNRHPITACSASVIEKDCGRVSLILIETLRHRCLPCPRLVRHKAALLDRPKTTVDQTNTSIPRATHQGVNANRTQLMAELPIERLAGGCPPFHHKSVGYFGPIEVMTGRNRHVRRYGVIFTCLTIRAVFLDAVGSLSTEDFLLMLRPFISLHGKPESIYSDNGRNFVRSERDLRHDLQTLNNDPAMEIPISECGTFRRRP</sequence>
<dbReference type="InterPro" id="IPR012337">
    <property type="entry name" value="RNaseH-like_sf"/>
</dbReference>
<dbReference type="Proteomes" id="UP000030764">
    <property type="component" value="Unassembled WGS sequence"/>
</dbReference>
<dbReference type="GO" id="GO:0003676">
    <property type="term" value="F:nucleic acid binding"/>
    <property type="evidence" value="ECO:0007669"/>
    <property type="project" value="InterPro"/>
</dbReference>
<dbReference type="PANTHER" id="PTHR47331:SF1">
    <property type="entry name" value="GAG-LIKE PROTEIN"/>
    <property type="match status" value="1"/>
</dbReference>
<evidence type="ECO:0008006" key="4">
    <source>
        <dbReference type="Google" id="ProtNLM"/>
    </source>
</evidence>
<gene>
    <name evidence="1" type="ORF">M513_12991</name>
    <name evidence="2" type="ORF">M514_12991</name>
</gene>
<dbReference type="PANTHER" id="PTHR47331">
    <property type="entry name" value="PHD-TYPE DOMAIN-CONTAINING PROTEIN"/>
    <property type="match status" value="1"/>
</dbReference>
<proteinExistence type="predicted"/>
<dbReference type="EMBL" id="KL367555">
    <property type="protein sequence ID" value="KFD64515.1"/>
    <property type="molecule type" value="Genomic_DNA"/>
</dbReference>
<dbReference type="Gene3D" id="3.30.420.10">
    <property type="entry name" value="Ribonuclease H-like superfamily/Ribonuclease H"/>
    <property type="match status" value="1"/>
</dbReference>
<organism evidence="2">
    <name type="scientific">Trichuris suis</name>
    <name type="common">pig whipworm</name>
    <dbReference type="NCBI Taxonomy" id="68888"/>
    <lineage>
        <taxon>Eukaryota</taxon>
        <taxon>Metazoa</taxon>
        <taxon>Ecdysozoa</taxon>
        <taxon>Nematoda</taxon>
        <taxon>Enoplea</taxon>
        <taxon>Dorylaimia</taxon>
        <taxon>Trichinellida</taxon>
        <taxon>Trichuridae</taxon>
        <taxon>Trichuris</taxon>
    </lineage>
</organism>
<accession>A0A085N4W9</accession>
<evidence type="ECO:0000313" key="3">
    <source>
        <dbReference type="Proteomes" id="UP000030764"/>
    </source>
</evidence>
<evidence type="ECO:0000313" key="1">
    <source>
        <dbReference type="EMBL" id="KFD46125.1"/>
    </source>
</evidence>
<reference evidence="2 3" key="1">
    <citation type="journal article" date="2014" name="Nat. Genet.">
        <title>Genome and transcriptome of the porcine whipworm Trichuris suis.</title>
        <authorList>
            <person name="Jex A.R."/>
            <person name="Nejsum P."/>
            <person name="Schwarz E.M."/>
            <person name="Hu L."/>
            <person name="Young N.D."/>
            <person name="Hall R.S."/>
            <person name="Korhonen P.K."/>
            <person name="Liao S."/>
            <person name="Thamsborg S."/>
            <person name="Xia J."/>
            <person name="Xu P."/>
            <person name="Wang S."/>
            <person name="Scheerlinck J.P."/>
            <person name="Hofmann A."/>
            <person name="Sternberg P.W."/>
            <person name="Wang J."/>
            <person name="Gasser R.B."/>
        </authorList>
    </citation>
    <scope>NUCLEOTIDE SEQUENCE [LARGE SCALE GENOMIC DNA]</scope>
    <source>
        <strain evidence="2">DCEP-RM93F</strain>
        <strain evidence="1">DCEP-RM93M</strain>
    </source>
</reference>
<protein>
    <recommendedName>
        <fullName evidence="4">Integrase catalytic domain-containing protein</fullName>
    </recommendedName>
</protein>
<dbReference type="EMBL" id="KL363392">
    <property type="protein sequence ID" value="KFD46125.1"/>
    <property type="molecule type" value="Genomic_DNA"/>
</dbReference>
<dbReference type="InterPro" id="IPR036397">
    <property type="entry name" value="RNaseH_sf"/>
</dbReference>
<dbReference type="SUPFAM" id="SSF53098">
    <property type="entry name" value="Ribonuclease H-like"/>
    <property type="match status" value="1"/>
</dbReference>
<keyword evidence="3" id="KW-1185">Reference proteome</keyword>
<dbReference type="AlphaFoldDB" id="A0A085N4W9"/>